<proteinExistence type="predicted"/>
<dbReference type="SUPFAM" id="SSF52499">
    <property type="entry name" value="Isochorismatase-like hydrolases"/>
    <property type="match status" value="1"/>
</dbReference>
<dbReference type="Gene3D" id="3.40.50.850">
    <property type="entry name" value="Isochorismatase-like"/>
    <property type="match status" value="1"/>
</dbReference>
<organism evidence="3 4">
    <name type="scientific">Microtetraspora fusca</name>
    <dbReference type="NCBI Taxonomy" id="1997"/>
    <lineage>
        <taxon>Bacteria</taxon>
        <taxon>Bacillati</taxon>
        <taxon>Actinomycetota</taxon>
        <taxon>Actinomycetes</taxon>
        <taxon>Streptosporangiales</taxon>
        <taxon>Streptosporangiaceae</taxon>
        <taxon>Microtetraspora</taxon>
    </lineage>
</organism>
<comment type="caution">
    <text evidence="3">The sequence shown here is derived from an EMBL/GenBank/DDBJ whole genome shotgun (WGS) entry which is preliminary data.</text>
</comment>
<keyword evidence="1 3" id="KW-0378">Hydrolase</keyword>
<dbReference type="InterPro" id="IPR000868">
    <property type="entry name" value="Isochorismatase-like_dom"/>
</dbReference>
<accession>A0ABW6VFD5</accession>
<evidence type="ECO:0000313" key="3">
    <source>
        <dbReference type="EMBL" id="MFF4778079.1"/>
    </source>
</evidence>
<dbReference type="Pfam" id="PF00857">
    <property type="entry name" value="Isochorismatase"/>
    <property type="match status" value="1"/>
</dbReference>
<sequence>MGYREDEVLIRKPSYGAFYDTPLDTILRNLGRDTVIVTGTLTNYCCGTTARQAYERGYRVVFGADVTATDDESRQEPELAVLRKGFALVLSAEEIADRLSAADPASAAAGPKATAASGPA</sequence>
<dbReference type="InterPro" id="IPR050272">
    <property type="entry name" value="Isochorismatase-like_hydrls"/>
</dbReference>
<name>A0ABW6VFD5_MICFU</name>
<evidence type="ECO:0000259" key="2">
    <source>
        <dbReference type="Pfam" id="PF00857"/>
    </source>
</evidence>
<feature type="domain" description="Isochorismatase-like" evidence="2">
    <location>
        <begin position="4"/>
        <end position="94"/>
    </location>
</feature>
<dbReference type="Proteomes" id="UP001602119">
    <property type="component" value="Unassembled WGS sequence"/>
</dbReference>
<dbReference type="RefSeq" id="WP_387346591.1">
    <property type="nucleotide sequence ID" value="NZ_JBIAXI010000028.1"/>
</dbReference>
<protein>
    <submittedName>
        <fullName evidence="3">Cysteine hydrolase family protein</fullName>
    </submittedName>
</protein>
<reference evidence="3 4" key="1">
    <citation type="submission" date="2024-10" db="EMBL/GenBank/DDBJ databases">
        <title>The Natural Products Discovery Center: Release of the First 8490 Sequenced Strains for Exploring Actinobacteria Biosynthetic Diversity.</title>
        <authorList>
            <person name="Kalkreuter E."/>
            <person name="Kautsar S.A."/>
            <person name="Yang D."/>
            <person name="Bader C.D."/>
            <person name="Teijaro C.N."/>
            <person name="Fluegel L."/>
            <person name="Davis C.M."/>
            <person name="Simpson J.R."/>
            <person name="Lauterbach L."/>
            <person name="Steele A.D."/>
            <person name="Gui C."/>
            <person name="Meng S."/>
            <person name="Li G."/>
            <person name="Viehrig K."/>
            <person name="Ye F."/>
            <person name="Su P."/>
            <person name="Kiefer A.F."/>
            <person name="Nichols A."/>
            <person name="Cepeda A.J."/>
            <person name="Yan W."/>
            <person name="Fan B."/>
            <person name="Jiang Y."/>
            <person name="Adhikari A."/>
            <person name="Zheng C.-J."/>
            <person name="Schuster L."/>
            <person name="Cowan T.M."/>
            <person name="Smanski M.J."/>
            <person name="Chevrette M.G."/>
            <person name="De Carvalho L.P.S."/>
            <person name="Shen B."/>
        </authorList>
    </citation>
    <scope>NUCLEOTIDE SEQUENCE [LARGE SCALE GENOMIC DNA]</scope>
    <source>
        <strain evidence="3 4">NPDC001281</strain>
    </source>
</reference>
<dbReference type="EMBL" id="JBIAXI010000028">
    <property type="protein sequence ID" value="MFF4778079.1"/>
    <property type="molecule type" value="Genomic_DNA"/>
</dbReference>
<gene>
    <name evidence="3" type="ORF">ACFY05_35160</name>
</gene>
<evidence type="ECO:0000256" key="1">
    <source>
        <dbReference type="ARBA" id="ARBA00022801"/>
    </source>
</evidence>
<dbReference type="PANTHER" id="PTHR43540:SF6">
    <property type="entry name" value="ISOCHORISMATASE-LIKE DOMAIN-CONTAINING PROTEIN"/>
    <property type="match status" value="1"/>
</dbReference>
<evidence type="ECO:0000313" key="4">
    <source>
        <dbReference type="Proteomes" id="UP001602119"/>
    </source>
</evidence>
<dbReference type="CDD" id="cd00431">
    <property type="entry name" value="cysteine_hydrolases"/>
    <property type="match status" value="1"/>
</dbReference>
<dbReference type="PANTHER" id="PTHR43540">
    <property type="entry name" value="PEROXYUREIDOACRYLATE/UREIDOACRYLATE AMIDOHYDROLASE-RELATED"/>
    <property type="match status" value="1"/>
</dbReference>
<dbReference type="InterPro" id="IPR036380">
    <property type="entry name" value="Isochorismatase-like_sf"/>
</dbReference>
<keyword evidence="4" id="KW-1185">Reference proteome</keyword>
<dbReference type="GO" id="GO:0016787">
    <property type="term" value="F:hydrolase activity"/>
    <property type="evidence" value="ECO:0007669"/>
    <property type="project" value="UniProtKB-KW"/>
</dbReference>